<evidence type="ECO:0000313" key="15">
    <source>
        <dbReference type="EMBL" id="TCG10831.1"/>
    </source>
</evidence>
<dbReference type="GO" id="GO:0090589">
    <property type="term" value="F:protein-phosphocysteine-trehalose phosphotransferase system transporter activity"/>
    <property type="evidence" value="ECO:0007669"/>
    <property type="project" value="TreeGrafter"/>
</dbReference>
<comment type="subcellular location">
    <subcellularLocation>
        <location evidence="1">Cell membrane</location>
        <topology evidence="1">Multi-pass membrane protein</topology>
    </subcellularLocation>
</comment>
<feature type="domain" description="PTS EIIC type-1" evidence="14">
    <location>
        <begin position="111"/>
        <end position="498"/>
    </location>
</feature>
<keyword evidence="3" id="KW-1003">Cell membrane</keyword>
<keyword evidence="10 12" id="KW-0472">Membrane</keyword>
<evidence type="ECO:0000313" key="16">
    <source>
        <dbReference type="Proteomes" id="UP000294192"/>
    </source>
</evidence>
<dbReference type="InterPro" id="IPR036878">
    <property type="entry name" value="Glu_permease_IIB"/>
</dbReference>
<dbReference type="EMBL" id="PSZO01000020">
    <property type="protein sequence ID" value="TCG10831.1"/>
    <property type="molecule type" value="Genomic_DNA"/>
</dbReference>
<feature type="transmembrane region" description="Helical" evidence="12">
    <location>
        <begin position="291"/>
        <end position="308"/>
    </location>
</feature>
<dbReference type="Gene3D" id="3.30.1360.60">
    <property type="entry name" value="Glucose permease domain IIB"/>
    <property type="match status" value="1"/>
</dbReference>
<feature type="transmembrane region" description="Helical" evidence="12">
    <location>
        <begin position="192"/>
        <end position="217"/>
    </location>
</feature>
<dbReference type="AlphaFoldDB" id="A0A4R0XV92"/>
<feature type="transmembrane region" description="Helical" evidence="12">
    <location>
        <begin position="464"/>
        <end position="485"/>
    </location>
</feature>
<feature type="domain" description="PTS EIIB type-1" evidence="13">
    <location>
        <begin position="8"/>
        <end position="91"/>
    </location>
</feature>
<dbReference type="SUPFAM" id="SSF55604">
    <property type="entry name" value="Glucose permease domain IIB"/>
    <property type="match status" value="1"/>
</dbReference>
<sequence>MSKKNKYSEEVTKLIELLGGKTNISSAMHCVSRLRLVLKDITLVDDKAISKLNYSRGTIKLQNNQYHVIIGADIPNYFKEFSEQTNISESSKEELKMDAASNGTFIQRMMQHFSEIFIPLIPALVAGGLILGFRNILEADFNGYVIVNHSAFMKGVNDFLWIPAQAIFWYLPVTLSWSIFKKMGGSQVLGIIIGLTMLLPPLINTYGVSGSGVNWIWNMDLSKFGFDFGSFKFPWKISYTAQVIPAIGVAFAGVYIERGLNRITPAILKQIIVPLVTVLGAYILAMVIIGPIGWTIGTAISFAVKWALTNTIAKYFFAPIFGLLYAPLVVTGMHHMLNAVMIQNTATIGGSLFFPILALSNIAQGAAALAFTIIHRKSEKMKQVGSSSTIAAWLGVTEPAMYGINLRYVAPFLASIIGASVGALFITISGVTSAGIGNGAWLGVLSIQAQSGIKGVHTWVGTGYLWFLVGAGITTAISVLGTIFLRKIPRFQKIEKRVGIL</sequence>
<dbReference type="RefSeq" id="WP_131599442.1">
    <property type="nucleotide sequence ID" value="NZ_CBDBYK010000009.1"/>
</dbReference>
<reference evidence="15 16" key="1">
    <citation type="submission" date="2018-02" db="EMBL/GenBank/DDBJ databases">
        <title>Mycoplasma marinum and Mycoplasma todarodis sp. nov., moderately halophilic and psychrotolerant mycoplasmas isolated from cephalopods.</title>
        <authorList>
            <person name="Viver T."/>
        </authorList>
    </citation>
    <scope>NUCLEOTIDE SEQUENCE [LARGE SCALE GENOMIC DNA]</scope>
    <source>
        <strain evidence="15 16">PE</strain>
    </source>
</reference>
<dbReference type="GO" id="GO:0008982">
    <property type="term" value="F:protein-N(PI)-phosphohistidine-sugar phosphotransferase activity"/>
    <property type="evidence" value="ECO:0007669"/>
    <property type="project" value="InterPro"/>
</dbReference>
<dbReference type="Pfam" id="PF00367">
    <property type="entry name" value="PTS_EIIB"/>
    <property type="match status" value="1"/>
</dbReference>
<evidence type="ECO:0000256" key="9">
    <source>
        <dbReference type="ARBA" id="ARBA00022989"/>
    </source>
</evidence>
<feature type="transmembrane region" description="Helical" evidence="12">
    <location>
        <begin position="267"/>
        <end position="285"/>
    </location>
</feature>
<evidence type="ECO:0000256" key="5">
    <source>
        <dbReference type="ARBA" id="ARBA00022679"/>
    </source>
</evidence>
<evidence type="ECO:0000256" key="6">
    <source>
        <dbReference type="ARBA" id="ARBA00022683"/>
    </source>
</evidence>
<evidence type="ECO:0000256" key="2">
    <source>
        <dbReference type="ARBA" id="ARBA00022448"/>
    </source>
</evidence>
<dbReference type="GO" id="GO:0009401">
    <property type="term" value="P:phosphoenolpyruvate-dependent sugar phosphotransferase system"/>
    <property type="evidence" value="ECO:0007669"/>
    <property type="project" value="UniProtKB-KW"/>
</dbReference>
<feature type="transmembrane region" description="Helical" evidence="12">
    <location>
        <begin position="159"/>
        <end position="180"/>
    </location>
</feature>
<evidence type="ECO:0000256" key="11">
    <source>
        <dbReference type="PROSITE-ProRule" id="PRU00421"/>
    </source>
</evidence>
<dbReference type="GO" id="GO:0005886">
    <property type="term" value="C:plasma membrane"/>
    <property type="evidence" value="ECO:0007669"/>
    <property type="project" value="UniProtKB-SubCell"/>
</dbReference>
<dbReference type="InterPro" id="IPR003352">
    <property type="entry name" value="PTS_EIIC"/>
</dbReference>
<dbReference type="GO" id="GO:0015771">
    <property type="term" value="P:trehalose transport"/>
    <property type="evidence" value="ECO:0007669"/>
    <property type="project" value="TreeGrafter"/>
</dbReference>
<feature type="transmembrane region" description="Helical" evidence="12">
    <location>
        <begin position="237"/>
        <end position="255"/>
    </location>
</feature>
<feature type="transmembrane region" description="Helical" evidence="12">
    <location>
        <begin position="315"/>
        <end position="337"/>
    </location>
</feature>
<dbReference type="InterPro" id="IPR013013">
    <property type="entry name" value="PTS_EIIC_1"/>
</dbReference>
<keyword evidence="4 15" id="KW-0762">Sugar transport</keyword>
<protein>
    <submittedName>
        <fullName evidence="15">PTS sugar transporter subunit IIA</fullName>
    </submittedName>
</protein>
<evidence type="ECO:0000256" key="4">
    <source>
        <dbReference type="ARBA" id="ARBA00022597"/>
    </source>
</evidence>
<gene>
    <name evidence="15" type="ORF">C4B24_03825</name>
</gene>
<evidence type="ECO:0000256" key="3">
    <source>
        <dbReference type="ARBA" id="ARBA00022475"/>
    </source>
</evidence>
<evidence type="ECO:0000259" key="14">
    <source>
        <dbReference type="PROSITE" id="PS51103"/>
    </source>
</evidence>
<evidence type="ECO:0000256" key="1">
    <source>
        <dbReference type="ARBA" id="ARBA00004651"/>
    </source>
</evidence>
<feature type="transmembrane region" description="Helical" evidence="12">
    <location>
        <begin position="116"/>
        <end position="137"/>
    </location>
</feature>
<evidence type="ECO:0000256" key="8">
    <source>
        <dbReference type="ARBA" id="ARBA00022777"/>
    </source>
</evidence>
<comment type="caution">
    <text evidence="15">The sequence shown here is derived from an EMBL/GenBank/DDBJ whole genome shotgun (WGS) entry which is preliminary data.</text>
</comment>
<keyword evidence="8" id="KW-0418">Kinase</keyword>
<keyword evidence="16" id="KW-1185">Reference proteome</keyword>
<dbReference type="Pfam" id="PF02378">
    <property type="entry name" value="PTS_EIIC"/>
    <property type="match status" value="1"/>
</dbReference>
<evidence type="ECO:0000256" key="10">
    <source>
        <dbReference type="ARBA" id="ARBA00023136"/>
    </source>
</evidence>
<evidence type="ECO:0000256" key="7">
    <source>
        <dbReference type="ARBA" id="ARBA00022692"/>
    </source>
</evidence>
<feature type="transmembrane region" description="Helical" evidence="12">
    <location>
        <begin position="408"/>
        <end position="428"/>
    </location>
</feature>
<evidence type="ECO:0000259" key="13">
    <source>
        <dbReference type="PROSITE" id="PS51098"/>
    </source>
</evidence>
<dbReference type="GO" id="GO:0016301">
    <property type="term" value="F:kinase activity"/>
    <property type="evidence" value="ECO:0007669"/>
    <property type="project" value="UniProtKB-KW"/>
</dbReference>
<name>A0A4R0XV92_9MOLU</name>
<dbReference type="PANTHER" id="PTHR30175:SF4">
    <property type="entry name" value="PTS SYSTEM TREHALOSE-SPECIFIC EIIBC COMPONENT"/>
    <property type="match status" value="1"/>
</dbReference>
<dbReference type="Proteomes" id="UP000294192">
    <property type="component" value="Unassembled WGS sequence"/>
</dbReference>
<dbReference type="CDD" id="cd00212">
    <property type="entry name" value="PTS_IIB_glc"/>
    <property type="match status" value="1"/>
</dbReference>
<dbReference type="OrthoDB" id="9769191at2"/>
<feature type="active site" description="Phosphocysteine intermediate; for EIIB activity" evidence="11">
    <location>
        <position position="30"/>
    </location>
</feature>
<evidence type="ECO:0000256" key="12">
    <source>
        <dbReference type="SAM" id="Phobius"/>
    </source>
</evidence>
<proteinExistence type="predicted"/>
<keyword evidence="6" id="KW-0598">Phosphotransferase system</keyword>
<keyword evidence="9 12" id="KW-1133">Transmembrane helix</keyword>
<dbReference type="PROSITE" id="PS51103">
    <property type="entry name" value="PTS_EIIC_TYPE_1"/>
    <property type="match status" value="1"/>
</dbReference>
<keyword evidence="5" id="KW-0808">Transferase</keyword>
<dbReference type="PROSITE" id="PS51098">
    <property type="entry name" value="PTS_EIIB_TYPE_1"/>
    <property type="match status" value="1"/>
</dbReference>
<keyword evidence="2" id="KW-0813">Transport</keyword>
<dbReference type="InterPro" id="IPR018113">
    <property type="entry name" value="PTrfase_EIIB_Cys"/>
</dbReference>
<dbReference type="InterPro" id="IPR001996">
    <property type="entry name" value="PTS_IIB_1"/>
</dbReference>
<organism evidence="15 16">
    <name type="scientific">Mycoplasma marinum</name>
    <dbReference type="NCBI Taxonomy" id="1937190"/>
    <lineage>
        <taxon>Bacteria</taxon>
        <taxon>Bacillati</taxon>
        <taxon>Mycoplasmatota</taxon>
        <taxon>Mollicutes</taxon>
        <taxon>Mycoplasmataceae</taxon>
        <taxon>Mycoplasma</taxon>
    </lineage>
</organism>
<keyword evidence="7 12" id="KW-0812">Transmembrane</keyword>
<dbReference type="PANTHER" id="PTHR30175">
    <property type="entry name" value="PHOSPHOTRANSFERASE SYSTEM TRANSPORT PROTEIN"/>
    <property type="match status" value="1"/>
</dbReference>
<accession>A0A4R0XV92</accession>
<dbReference type="InterPro" id="IPR050558">
    <property type="entry name" value="PTS_Sugar-Specific_Components"/>
</dbReference>
<feature type="transmembrane region" description="Helical" evidence="12">
    <location>
        <begin position="352"/>
        <end position="374"/>
    </location>
</feature>